<dbReference type="Proteomes" id="UP000683507">
    <property type="component" value="Chromosome"/>
</dbReference>
<evidence type="ECO:0008006" key="3">
    <source>
        <dbReference type="Google" id="ProtNLM"/>
    </source>
</evidence>
<keyword evidence="2" id="KW-1185">Reference proteome</keyword>
<name>A0A916JKL1_9FLAO</name>
<gene>
    <name evidence="1" type="ORF">CRYO30217_00465</name>
</gene>
<dbReference type="PROSITE" id="PS51257">
    <property type="entry name" value="PROKAR_LIPOPROTEIN"/>
    <property type="match status" value="1"/>
</dbReference>
<protein>
    <recommendedName>
        <fullName evidence="3">Lipoprotein</fullName>
    </recommendedName>
</protein>
<accession>A0A916JKL1</accession>
<organism evidence="1 2">
    <name type="scientific">Parvicella tangerina</name>
    <dbReference type="NCBI Taxonomy" id="2829795"/>
    <lineage>
        <taxon>Bacteria</taxon>
        <taxon>Pseudomonadati</taxon>
        <taxon>Bacteroidota</taxon>
        <taxon>Flavobacteriia</taxon>
        <taxon>Flavobacteriales</taxon>
        <taxon>Parvicellaceae</taxon>
        <taxon>Parvicella</taxon>
    </lineage>
</organism>
<dbReference type="KEGG" id="ptan:CRYO30217_00465"/>
<evidence type="ECO:0000313" key="2">
    <source>
        <dbReference type="Proteomes" id="UP000683507"/>
    </source>
</evidence>
<reference evidence="1" key="1">
    <citation type="submission" date="2021-04" db="EMBL/GenBank/DDBJ databases">
        <authorList>
            <person name="Rodrigo-Torres L."/>
            <person name="Arahal R. D."/>
            <person name="Lucena T."/>
        </authorList>
    </citation>
    <scope>NUCLEOTIDE SEQUENCE</scope>
    <source>
        <strain evidence="1">AS29M-1</strain>
    </source>
</reference>
<dbReference type="RefSeq" id="WP_258540697.1">
    <property type="nucleotide sequence ID" value="NZ_OU015584.1"/>
</dbReference>
<dbReference type="EMBL" id="OU015584">
    <property type="protein sequence ID" value="CAG5077719.1"/>
    <property type="molecule type" value="Genomic_DNA"/>
</dbReference>
<proteinExistence type="predicted"/>
<sequence>MKHFLFLVLVSVSFFACSEPRDDRATALCECHKDLGRIDPETDLELMNYVADSCKTLYIEILTELEDKPEEKAKFDEAYEFCQNEK</sequence>
<evidence type="ECO:0000313" key="1">
    <source>
        <dbReference type="EMBL" id="CAG5077719.1"/>
    </source>
</evidence>
<dbReference type="AlphaFoldDB" id="A0A916JKL1"/>